<organism evidence="1 2">
    <name type="scientific">Mesorhizobium shonense</name>
    <dbReference type="NCBI Taxonomy" id="1209948"/>
    <lineage>
        <taxon>Bacteria</taxon>
        <taxon>Pseudomonadati</taxon>
        <taxon>Pseudomonadota</taxon>
        <taxon>Alphaproteobacteria</taxon>
        <taxon>Hyphomicrobiales</taxon>
        <taxon>Phyllobacteriaceae</taxon>
        <taxon>Mesorhizobium</taxon>
    </lineage>
</organism>
<gene>
    <name evidence="1" type="ORF">ABID26_004568</name>
</gene>
<dbReference type="GO" id="GO:0016874">
    <property type="term" value="F:ligase activity"/>
    <property type="evidence" value="ECO:0007669"/>
    <property type="project" value="UniProtKB-KW"/>
</dbReference>
<sequence>MIERKAKLWALVKPAEGVIQYSTHVEGGGAEFYDAVDRWAWVSKRRNSSYKSGASNAWVKTKCQAISAR</sequence>
<reference evidence="1 2" key="1">
    <citation type="submission" date="2024-06" db="EMBL/GenBank/DDBJ databases">
        <title>Genomic Encyclopedia of Type Strains, Phase IV (KMG-IV): sequencing the most valuable type-strain genomes for metagenomic binning, comparative biology and taxonomic classification.</title>
        <authorList>
            <person name="Goeker M."/>
        </authorList>
    </citation>
    <scope>NUCLEOTIDE SEQUENCE [LARGE SCALE GENOMIC DNA]</scope>
    <source>
        <strain evidence="1 2">DSM 29846</strain>
    </source>
</reference>
<name>A0ABV2HX62_9HYPH</name>
<keyword evidence="2" id="KW-1185">Reference proteome</keyword>
<dbReference type="SUPFAM" id="SSF56091">
    <property type="entry name" value="DNA ligase/mRNA capping enzyme, catalytic domain"/>
    <property type="match status" value="1"/>
</dbReference>
<evidence type="ECO:0000313" key="2">
    <source>
        <dbReference type="Proteomes" id="UP001549036"/>
    </source>
</evidence>
<dbReference type="EMBL" id="JBEPLM010000009">
    <property type="protein sequence ID" value="MET3595156.1"/>
    <property type="molecule type" value="Genomic_DNA"/>
</dbReference>
<protein>
    <submittedName>
        <fullName evidence="1">ATP-dependent DNA ligase</fullName>
    </submittedName>
</protein>
<comment type="caution">
    <text evidence="1">The sequence shown here is derived from an EMBL/GenBank/DDBJ whole genome shotgun (WGS) entry which is preliminary data.</text>
</comment>
<dbReference type="RefSeq" id="WP_354416504.1">
    <property type="nucleotide sequence ID" value="NZ_JBEPLM010000009.1"/>
</dbReference>
<keyword evidence="1" id="KW-0436">Ligase</keyword>
<proteinExistence type="predicted"/>
<evidence type="ECO:0000313" key="1">
    <source>
        <dbReference type="EMBL" id="MET3595156.1"/>
    </source>
</evidence>
<dbReference type="Proteomes" id="UP001549036">
    <property type="component" value="Unassembled WGS sequence"/>
</dbReference>
<accession>A0ABV2HX62</accession>